<keyword evidence="6 9" id="KW-0068">Autocatalytic cleavage</keyword>
<dbReference type="InterPro" id="IPR023333">
    <property type="entry name" value="Proteasome_suB-type"/>
</dbReference>
<dbReference type="AlphaFoldDB" id="A0A031LNC4"/>
<dbReference type="InterPro" id="IPR019983">
    <property type="entry name" value="Pept_T1A_Psome_bsu_arc"/>
</dbReference>
<feature type="propeptide" id="PRO_5004996492" description="Removed in mature form; by autocatalysis" evidence="9">
    <location>
        <begin position="1"/>
        <end position="5"/>
    </location>
</feature>
<keyword evidence="8 9" id="KW-0865">Zymogen</keyword>
<dbReference type="NCBIfam" id="TIGR03634">
    <property type="entry name" value="arc_protsome_B"/>
    <property type="match status" value="1"/>
</dbReference>
<dbReference type="PANTHER" id="PTHR32194">
    <property type="entry name" value="METALLOPROTEASE TLDD"/>
    <property type="match status" value="1"/>
</dbReference>
<evidence type="ECO:0000256" key="5">
    <source>
        <dbReference type="ARBA" id="ARBA00022801"/>
    </source>
</evidence>
<dbReference type="GO" id="GO:0019774">
    <property type="term" value="C:proteasome core complex, beta-subunit complex"/>
    <property type="evidence" value="ECO:0007669"/>
    <property type="project" value="UniProtKB-UniRule"/>
</dbReference>
<comment type="subcellular location">
    <subcellularLocation>
        <location evidence="9">Cytoplasm</location>
    </subcellularLocation>
</comment>
<evidence type="ECO:0000256" key="1">
    <source>
        <dbReference type="ARBA" id="ARBA00001198"/>
    </source>
</evidence>
<gene>
    <name evidence="9" type="primary">psmB</name>
    <name evidence="10" type="ORF">CM19_09330</name>
</gene>
<keyword evidence="2 9" id="KW-0963">Cytoplasm</keyword>
<dbReference type="EMBL" id="JFZT01000048">
    <property type="protein sequence ID" value="EZQ03039.1"/>
    <property type="molecule type" value="Genomic_DNA"/>
</dbReference>
<dbReference type="EC" id="3.4.25.1" evidence="9"/>
<keyword evidence="4 9" id="KW-0888">Threonine protease</keyword>
<comment type="caution">
    <text evidence="9">Lacks conserved residue(s) required for the propagation of feature annotation.</text>
</comment>
<evidence type="ECO:0000256" key="3">
    <source>
        <dbReference type="ARBA" id="ARBA00022670"/>
    </source>
</evidence>
<comment type="subunit">
    <text evidence="9">The 20S proteasome core is composed of 14 alpha and 14 beta subunits that assemble into four stacked heptameric rings, resulting in a barrel-shaped structure. The two inner rings, each composed of seven catalytic beta subunits, are sandwiched by two outer rings, each composed of seven alpha subunits. The catalytic chamber with the active sites is on the inside of the barrel. Has a gated structure, the ends of the cylinder being occluded by the N-termini of the alpha-subunits. Is capped at one or both ends by the proteasome regulatory ATPase, PAN.</text>
</comment>
<evidence type="ECO:0000313" key="10">
    <source>
        <dbReference type="EMBL" id="EZQ03039.1"/>
    </source>
</evidence>
<evidence type="ECO:0000256" key="9">
    <source>
        <dbReference type="HAMAP-Rule" id="MF_02113"/>
    </source>
</evidence>
<sequence length="196" mass="21302">MEELPATAVGVKVSDGVVLVSERRLSYGGYVLSKSAKKVYPISRFGIAGAGLFGDLQALIRIMNAEIKYYELYNQRPISTKAAAKLLSVILYQYKYMPFISEILFGGIDDGNPQLYVLDPLGSLLDDTYAAVGSGARVAIGVLEAEYNDKLSLDKAKEIGIKSVRASIERDITSGDGIDVLVIDKTGKSTTEFIKY</sequence>
<dbReference type="HAMAP" id="MF_02113_A">
    <property type="entry name" value="Proteasome_B_A"/>
    <property type="match status" value="1"/>
</dbReference>
<keyword evidence="11" id="KW-1185">Reference proteome</keyword>
<comment type="function">
    <text evidence="9">Component of the proteasome core, a large protease complex with broad specificity involved in protein degradation.</text>
</comment>
<dbReference type="InterPro" id="IPR001353">
    <property type="entry name" value="Proteasome_sua/b"/>
</dbReference>
<proteinExistence type="inferred from homology"/>
<comment type="similarity">
    <text evidence="9">Belongs to the peptidase T1B family.</text>
</comment>
<dbReference type="SUPFAM" id="SSF56235">
    <property type="entry name" value="N-terminal nucleophile aminohydrolases (Ntn hydrolases)"/>
    <property type="match status" value="1"/>
</dbReference>
<evidence type="ECO:0000256" key="6">
    <source>
        <dbReference type="ARBA" id="ARBA00022813"/>
    </source>
</evidence>
<dbReference type="PRINTS" id="PR00141">
    <property type="entry name" value="PROTEASOME"/>
</dbReference>
<evidence type="ECO:0000256" key="8">
    <source>
        <dbReference type="ARBA" id="ARBA00023145"/>
    </source>
</evidence>
<organism evidence="10 11">
    <name type="scientific">Candidatus Acidianus copahuensis</name>
    <dbReference type="NCBI Taxonomy" id="1160895"/>
    <lineage>
        <taxon>Archaea</taxon>
        <taxon>Thermoproteota</taxon>
        <taxon>Thermoprotei</taxon>
        <taxon>Sulfolobales</taxon>
        <taxon>Sulfolobaceae</taxon>
        <taxon>Acidianus</taxon>
    </lineage>
</organism>
<reference evidence="10 11" key="1">
    <citation type="submission" date="2014-03" db="EMBL/GenBank/DDBJ databases">
        <title>Draft genome sequence of the novel thermoacidophilic archaea Acidianus copahuensis ALE1 strain, isolated from Copahue volcanic area in Neuquen Argentina.</title>
        <authorList>
            <person name="Urbieta M.S."/>
            <person name="Rascovan N."/>
            <person name="Castro C."/>
            <person name="Revale S."/>
            <person name="Giaveno M.A."/>
            <person name="Vazquez M.P."/>
            <person name="Donati E.R."/>
        </authorList>
    </citation>
    <scope>NUCLEOTIDE SEQUENCE [LARGE SCALE GENOMIC DNA]</scope>
    <source>
        <strain evidence="10 11">ALE1</strain>
    </source>
</reference>
<comment type="catalytic activity">
    <reaction evidence="1 9">
        <text>Cleavage of peptide bonds with very broad specificity.</text>
        <dbReference type="EC" id="3.4.25.1"/>
    </reaction>
</comment>
<dbReference type="Proteomes" id="UP000024332">
    <property type="component" value="Unassembled WGS sequence"/>
</dbReference>
<dbReference type="PANTHER" id="PTHR32194:SF0">
    <property type="entry name" value="ATP-DEPENDENT PROTEASE SUBUNIT HSLV"/>
    <property type="match status" value="1"/>
</dbReference>
<evidence type="ECO:0000256" key="7">
    <source>
        <dbReference type="ARBA" id="ARBA00022942"/>
    </source>
</evidence>
<dbReference type="STRING" id="1160895.CM19_09330"/>
<evidence type="ECO:0000313" key="11">
    <source>
        <dbReference type="Proteomes" id="UP000024332"/>
    </source>
</evidence>
<evidence type="ECO:0000256" key="2">
    <source>
        <dbReference type="ARBA" id="ARBA00022490"/>
    </source>
</evidence>
<name>A0A031LNC4_9CREN</name>
<dbReference type="GO" id="GO:0004298">
    <property type="term" value="F:threonine-type endopeptidase activity"/>
    <property type="evidence" value="ECO:0007669"/>
    <property type="project" value="UniProtKB-UniRule"/>
</dbReference>
<dbReference type="GO" id="GO:0010498">
    <property type="term" value="P:proteasomal protein catabolic process"/>
    <property type="evidence" value="ECO:0007669"/>
    <property type="project" value="UniProtKB-UniRule"/>
</dbReference>
<dbReference type="PROSITE" id="PS51476">
    <property type="entry name" value="PROTEASOME_BETA_2"/>
    <property type="match status" value="1"/>
</dbReference>
<dbReference type="InterPro" id="IPR029055">
    <property type="entry name" value="Ntn_hydrolases_N"/>
</dbReference>
<feature type="chain" id="PRO_5023371087" description="Proteasome subunit beta" evidence="9">
    <location>
        <begin position="6"/>
        <end position="196"/>
    </location>
</feature>
<dbReference type="InterPro" id="IPR000243">
    <property type="entry name" value="Pept_T1A_subB"/>
</dbReference>
<keyword evidence="7 9" id="KW-0647">Proteasome</keyword>
<accession>A0A031LNC4</accession>
<comment type="activity regulation">
    <text evidence="9">The formation of the proteasomal ATPase PAN-20S proteasome complex, via the docking of the C-termini of PAN into the intersubunit pockets in the alpha-rings, triggers opening of the gate for substrate entry. Interconversion between the open-gate and close-gate conformations leads to a dynamic regulation of the 20S proteasome proteolysis activity.</text>
</comment>
<dbReference type="GO" id="GO:0005737">
    <property type="term" value="C:cytoplasm"/>
    <property type="evidence" value="ECO:0007669"/>
    <property type="project" value="UniProtKB-SubCell"/>
</dbReference>
<dbReference type="RefSeq" id="WP_048100090.1">
    <property type="nucleotide sequence ID" value="NZ_JFZT01000048.1"/>
</dbReference>
<dbReference type="Gene3D" id="3.60.20.10">
    <property type="entry name" value="Glutamine Phosphoribosylpyrophosphate, subunit 1, domain 1"/>
    <property type="match status" value="1"/>
</dbReference>
<protein>
    <recommendedName>
        <fullName evidence="9">Proteasome subunit beta</fullName>
        <ecNumber evidence="9">3.4.25.1</ecNumber>
    </recommendedName>
    <alternativeName>
        <fullName evidence="9">20S proteasome beta subunit</fullName>
    </alternativeName>
    <alternativeName>
        <fullName evidence="9">Proteasome core protein PsmB</fullName>
    </alternativeName>
</protein>
<keyword evidence="3 9" id="KW-0645">Protease</keyword>
<keyword evidence="5 9" id="KW-0378">Hydrolase</keyword>
<comment type="caution">
    <text evidence="10">The sequence shown here is derived from an EMBL/GenBank/DDBJ whole genome shotgun (WGS) entry which is preliminary data.</text>
</comment>
<evidence type="ECO:0000256" key="4">
    <source>
        <dbReference type="ARBA" id="ARBA00022698"/>
    </source>
</evidence>
<dbReference type="OrthoDB" id="6330at2157"/>
<dbReference type="Pfam" id="PF00227">
    <property type="entry name" value="Proteasome"/>
    <property type="match status" value="1"/>
</dbReference>